<dbReference type="AlphaFoldDB" id="A0A7G7YMF5"/>
<dbReference type="EMBL" id="CP046883">
    <property type="protein sequence ID" value="QNH95675.1"/>
    <property type="molecule type" value="Genomic_DNA"/>
</dbReference>
<dbReference type="SUPFAM" id="SSF56266">
    <property type="entry name" value="DmpA/ArgJ-like"/>
    <property type="match status" value="1"/>
</dbReference>
<dbReference type="GO" id="GO:0004177">
    <property type="term" value="F:aminopeptidase activity"/>
    <property type="evidence" value="ECO:0007669"/>
    <property type="project" value="TreeGrafter"/>
</dbReference>
<protein>
    <submittedName>
        <fullName evidence="2">Peptidase S58 family protein</fullName>
    </submittedName>
</protein>
<sequence>MSLELFGCRPGPHNALMDVRGLGVGHATCEDGSGDSGVSVIVAPGGAVAGVDVRGGGPGTRETDLLNPENTVDAIHAVALCGGSAFGLDATSGVMAVLEKHGIGFPVLGDSAPDKKIPIVSAAVIFDLLLGRWDSRPDMTTGAHATRAALRALALAEGDEEDDQPYSSDNIGAGRGASAGALKGGFGQASAVFPAGTLLAGTTVSAAVVVNPQGGVVNPANGVPWGVAAELEGEFAACPQTRLEEAVVERLRTMNLWGTKIAPQMVGVASDESESTPHSATSLNTTIGVVATDATLTKAQAKRLALAAHDGLARAIRPAHMPMDGDTLFGLSTGSDAQPVNPVELSMLSAVGANCVERAIVHAVLAAESAFGVPSYRELIDRTSNTE</sequence>
<dbReference type="CDD" id="cd02252">
    <property type="entry name" value="nylC_like"/>
    <property type="match status" value="1"/>
</dbReference>
<gene>
    <name evidence="2" type="ORF">GP473_02355</name>
</gene>
<reference evidence="2 3" key="1">
    <citation type="submission" date="2019-12" db="EMBL/GenBank/DDBJ databases">
        <title>Corynebacterium sp. nov., isolated from feces of the Anser Albifrons in China.</title>
        <authorList>
            <person name="Liu Q."/>
        </authorList>
    </citation>
    <scope>NUCLEOTIDE SEQUENCE [LARGE SCALE GENOMIC DNA]</scope>
    <source>
        <strain evidence="2 3">23H37-10</strain>
    </source>
</reference>
<dbReference type="Gene3D" id="3.60.70.12">
    <property type="entry name" value="L-amino peptidase D-ALA esterase/amidase"/>
    <property type="match status" value="1"/>
</dbReference>
<dbReference type="RefSeq" id="WP_186277071.1">
    <property type="nucleotide sequence ID" value="NZ_CP046883.1"/>
</dbReference>
<accession>A0A7G7YMF5</accession>
<dbReference type="Pfam" id="PF03576">
    <property type="entry name" value="Peptidase_S58"/>
    <property type="match status" value="1"/>
</dbReference>
<proteinExistence type="inferred from homology"/>
<evidence type="ECO:0000313" key="2">
    <source>
        <dbReference type="EMBL" id="QNH95675.1"/>
    </source>
</evidence>
<organism evidence="2 3">
    <name type="scientific">Corynebacterium anserum</name>
    <dbReference type="NCBI Taxonomy" id="2684406"/>
    <lineage>
        <taxon>Bacteria</taxon>
        <taxon>Bacillati</taxon>
        <taxon>Actinomycetota</taxon>
        <taxon>Actinomycetes</taxon>
        <taxon>Mycobacteriales</taxon>
        <taxon>Corynebacteriaceae</taxon>
        <taxon>Corynebacterium</taxon>
    </lineage>
</organism>
<comment type="similarity">
    <text evidence="1">Belongs to the peptidase S58 family.</text>
</comment>
<name>A0A7G7YMF5_9CORY</name>
<dbReference type="InterPro" id="IPR005321">
    <property type="entry name" value="Peptidase_S58_DmpA"/>
</dbReference>
<keyword evidence="3" id="KW-1185">Reference proteome</keyword>
<dbReference type="KEGG" id="cans:GP473_02355"/>
<evidence type="ECO:0000256" key="1">
    <source>
        <dbReference type="ARBA" id="ARBA00007068"/>
    </source>
</evidence>
<dbReference type="Proteomes" id="UP000515275">
    <property type="component" value="Chromosome"/>
</dbReference>
<dbReference type="PANTHER" id="PTHR36512">
    <property type="entry name" value="D-AMINOPEPTIDASE"/>
    <property type="match status" value="1"/>
</dbReference>
<dbReference type="PANTHER" id="PTHR36512:SF3">
    <property type="entry name" value="BLR5678 PROTEIN"/>
    <property type="match status" value="1"/>
</dbReference>
<dbReference type="InterPro" id="IPR016117">
    <property type="entry name" value="ArgJ-like_dom_sf"/>
</dbReference>
<evidence type="ECO:0000313" key="3">
    <source>
        <dbReference type="Proteomes" id="UP000515275"/>
    </source>
</evidence>